<accession>A0ABR4DBA5</accession>
<dbReference type="EMBL" id="JAZGUE010000004">
    <property type="protein sequence ID" value="KAL2267360.1"/>
    <property type="molecule type" value="Genomic_DNA"/>
</dbReference>
<keyword evidence="4" id="KW-1185">Reference proteome</keyword>
<sequence length="170" mass="17151">MHLPRLNVYAIILAMVTCPLAAFAQDIAKATTDYVSGCPAVVSTADVCATCITLQCVVSLTVTAGCGSCAADAVPTLYSSWPCDGPAGCPSGCKTLYAVSTASADECGQPTAQPTPTGDEPTPTGGDPGPTSNESTLTGGEVAPTSDAFPPTAPPVQTAGAARMRPLRWW</sequence>
<dbReference type="RefSeq" id="XP_070866087.1">
    <property type="nucleotide sequence ID" value="XM_071011148.1"/>
</dbReference>
<evidence type="ECO:0000313" key="4">
    <source>
        <dbReference type="Proteomes" id="UP001600064"/>
    </source>
</evidence>
<name>A0ABR4DBA5_9PEZI</name>
<feature type="chain" id="PRO_5046503042" evidence="2">
    <location>
        <begin position="25"/>
        <end position="170"/>
    </location>
</feature>
<evidence type="ECO:0000256" key="2">
    <source>
        <dbReference type="SAM" id="SignalP"/>
    </source>
</evidence>
<dbReference type="Proteomes" id="UP001600064">
    <property type="component" value="Unassembled WGS sequence"/>
</dbReference>
<evidence type="ECO:0000256" key="1">
    <source>
        <dbReference type="SAM" id="MobiDB-lite"/>
    </source>
</evidence>
<evidence type="ECO:0000313" key="3">
    <source>
        <dbReference type="EMBL" id="KAL2267360.1"/>
    </source>
</evidence>
<feature type="region of interest" description="Disordered" evidence="1">
    <location>
        <begin position="106"/>
        <end position="170"/>
    </location>
</feature>
<keyword evidence="2" id="KW-0732">Signal</keyword>
<feature type="compositionally biased region" description="Low complexity" evidence="1">
    <location>
        <begin position="114"/>
        <end position="131"/>
    </location>
</feature>
<organism evidence="3 4">
    <name type="scientific">Remersonia thermophila</name>
    <dbReference type="NCBI Taxonomy" id="72144"/>
    <lineage>
        <taxon>Eukaryota</taxon>
        <taxon>Fungi</taxon>
        <taxon>Dikarya</taxon>
        <taxon>Ascomycota</taxon>
        <taxon>Pezizomycotina</taxon>
        <taxon>Sordariomycetes</taxon>
        <taxon>Sordariomycetidae</taxon>
        <taxon>Sordariales</taxon>
        <taxon>Sordariales incertae sedis</taxon>
        <taxon>Remersonia</taxon>
    </lineage>
</organism>
<comment type="caution">
    <text evidence="3">The sequence shown here is derived from an EMBL/GenBank/DDBJ whole genome shotgun (WGS) entry which is preliminary data.</text>
</comment>
<proteinExistence type="predicted"/>
<dbReference type="GeneID" id="98125792"/>
<gene>
    <name evidence="3" type="ORF">VTJ83DRAFT_4637</name>
</gene>
<feature type="signal peptide" evidence="2">
    <location>
        <begin position="1"/>
        <end position="24"/>
    </location>
</feature>
<reference evidence="3 4" key="1">
    <citation type="journal article" date="2024" name="Commun. Biol.">
        <title>Comparative genomic analysis of thermophilic fungi reveals convergent evolutionary adaptations and gene losses.</title>
        <authorList>
            <person name="Steindorff A.S."/>
            <person name="Aguilar-Pontes M.V."/>
            <person name="Robinson A.J."/>
            <person name="Andreopoulos B."/>
            <person name="LaButti K."/>
            <person name="Kuo A."/>
            <person name="Mondo S."/>
            <person name="Riley R."/>
            <person name="Otillar R."/>
            <person name="Haridas S."/>
            <person name="Lipzen A."/>
            <person name="Grimwood J."/>
            <person name="Schmutz J."/>
            <person name="Clum A."/>
            <person name="Reid I.D."/>
            <person name="Moisan M.C."/>
            <person name="Butler G."/>
            <person name="Nguyen T.T.M."/>
            <person name="Dewar K."/>
            <person name="Conant G."/>
            <person name="Drula E."/>
            <person name="Henrissat B."/>
            <person name="Hansel C."/>
            <person name="Singer S."/>
            <person name="Hutchinson M.I."/>
            <person name="de Vries R.P."/>
            <person name="Natvig D.O."/>
            <person name="Powell A.J."/>
            <person name="Tsang A."/>
            <person name="Grigoriev I.V."/>
        </authorList>
    </citation>
    <scope>NUCLEOTIDE SEQUENCE [LARGE SCALE GENOMIC DNA]</scope>
    <source>
        <strain evidence="3 4">ATCC 22073</strain>
    </source>
</reference>
<protein>
    <submittedName>
        <fullName evidence="3">Uncharacterized protein</fullName>
    </submittedName>
</protein>